<evidence type="ECO:0000313" key="2">
    <source>
        <dbReference type="WBParaSite" id="L893_g14162.t1"/>
    </source>
</evidence>
<proteinExistence type="predicted"/>
<dbReference type="WBParaSite" id="L893_g14162.t1">
    <property type="protein sequence ID" value="L893_g14162.t1"/>
    <property type="gene ID" value="L893_g14162"/>
</dbReference>
<protein>
    <submittedName>
        <fullName evidence="2">Ovule protein</fullName>
    </submittedName>
</protein>
<dbReference type="AlphaFoldDB" id="A0A1I7Y9Y2"/>
<sequence length="67" mass="7416">MVDPILKYSITILPSTGQKKIKKGNKVEGMRGSDTVASSTHTLHYVLSSGGRRHQENYGMFLCGFSR</sequence>
<keyword evidence="1" id="KW-1185">Reference proteome</keyword>
<reference evidence="2" key="1">
    <citation type="submission" date="2016-11" db="UniProtKB">
        <authorList>
            <consortium name="WormBaseParasite"/>
        </authorList>
    </citation>
    <scope>IDENTIFICATION</scope>
</reference>
<name>A0A1I7Y9Y2_9BILA</name>
<evidence type="ECO:0000313" key="1">
    <source>
        <dbReference type="Proteomes" id="UP000095287"/>
    </source>
</evidence>
<dbReference type="Proteomes" id="UP000095287">
    <property type="component" value="Unplaced"/>
</dbReference>
<organism evidence="1 2">
    <name type="scientific">Steinernema glaseri</name>
    <dbReference type="NCBI Taxonomy" id="37863"/>
    <lineage>
        <taxon>Eukaryota</taxon>
        <taxon>Metazoa</taxon>
        <taxon>Ecdysozoa</taxon>
        <taxon>Nematoda</taxon>
        <taxon>Chromadorea</taxon>
        <taxon>Rhabditida</taxon>
        <taxon>Tylenchina</taxon>
        <taxon>Panagrolaimomorpha</taxon>
        <taxon>Strongyloidoidea</taxon>
        <taxon>Steinernematidae</taxon>
        <taxon>Steinernema</taxon>
    </lineage>
</organism>
<accession>A0A1I7Y9Y2</accession>